<dbReference type="InterPro" id="IPR001330">
    <property type="entry name" value="Prenyltrans"/>
</dbReference>
<name>A0A9P8TGI0_9ASCO</name>
<evidence type="ECO:0000256" key="3">
    <source>
        <dbReference type="ARBA" id="ARBA00022602"/>
    </source>
</evidence>
<dbReference type="InterPro" id="IPR008930">
    <property type="entry name" value="Terpenoid_cyclase/PrenylTrfase"/>
</dbReference>
<dbReference type="PANTHER" id="PTHR11774">
    <property type="entry name" value="GERANYLGERANYL TRANSFERASE TYPE BETA SUBUNIT"/>
    <property type="match status" value="1"/>
</dbReference>
<dbReference type="GO" id="GO:0046872">
    <property type="term" value="F:metal ion binding"/>
    <property type="evidence" value="ECO:0007669"/>
    <property type="project" value="UniProtKB-KW"/>
</dbReference>
<gene>
    <name evidence="9" type="ORF">OGATHE_000288</name>
</gene>
<dbReference type="Gene3D" id="1.50.10.20">
    <property type="match status" value="1"/>
</dbReference>
<evidence type="ECO:0000313" key="9">
    <source>
        <dbReference type="EMBL" id="KAH3678738.1"/>
    </source>
</evidence>
<dbReference type="AlphaFoldDB" id="A0A9P8TGI0"/>
<keyword evidence="3" id="KW-0637">Prenyltransferase</keyword>
<keyword evidence="6" id="KW-0677">Repeat</keyword>
<dbReference type="InterPro" id="IPR045089">
    <property type="entry name" value="PGGT1B-like"/>
</dbReference>
<evidence type="ECO:0000259" key="8">
    <source>
        <dbReference type="Pfam" id="PF00432"/>
    </source>
</evidence>
<keyword evidence="4" id="KW-0808">Transferase</keyword>
<accession>A0A9P8TGI0</accession>
<feature type="domain" description="Prenyltransferase alpha-alpha toroid" evidence="8">
    <location>
        <begin position="3"/>
        <end position="329"/>
    </location>
</feature>
<keyword evidence="7" id="KW-0862">Zinc</keyword>
<comment type="similarity">
    <text evidence="2">Belongs to the protein prenyltransferase subunit beta family.</text>
</comment>
<protein>
    <recommendedName>
        <fullName evidence="8">Prenyltransferase alpha-alpha toroid domain-containing protein</fullName>
    </recommendedName>
</protein>
<sequence length="338" mass="37164">MFDPKVHVRYFLRCLGILPSIYEGEDSNKLALIYFCVCGLDLLGALDQLSGKAATIEWVYKHWVAIDDYGGFRGSDIYRDTGPYDVPNLAATGFALQILVTLGDDLSQVDKNKVRRFVERCQRPNGSFSPVVGFGEEDLRYCMLAMTISRLLNGSAVDSSRLLQYVRSTLAFDGGLSMSAGGESHAGLTYCGLAALKLAGKLDVCEWQPTLDFLVHRQIHYGEFNKGELENEYADEDDNGAFNGRVNKYGDTCYAFWCLASLELLDKTELVDGEAVKRFLLEQTLSPTMGGFCKTNAPDELPDPLHSFLGIAALGIIGTPGIAPVDVTVVLRKDRVVV</sequence>
<dbReference type="PANTHER" id="PTHR11774:SF4">
    <property type="entry name" value="GERANYLGERANYL TRANSFERASE TYPE-1 SUBUNIT BETA"/>
    <property type="match status" value="1"/>
</dbReference>
<dbReference type="OrthoDB" id="24893at2759"/>
<evidence type="ECO:0000256" key="6">
    <source>
        <dbReference type="ARBA" id="ARBA00022737"/>
    </source>
</evidence>
<dbReference type="EMBL" id="JAEUBD010000014">
    <property type="protein sequence ID" value="KAH3678738.1"/>
    <property type="molecule type" value="Genomic_DNA"/>
</dbReference>
<dbReference type="GO" id="GO:0004662">
    <property type="term" value="F:CAAX-protein geranylgeranyltransferase activity"/>
    <property type="evidence" value="ECO:0007669"/>
    <property type="project" value="TreeGrafter"/>
</dbReference>
<reference evidence="9" key="2">
    <citation type="submission" date="2021-01" db="EMBL/GenBank/DDBJ databases">
        <authorList>
            <person name="Schikora-Tamarit M.A."/>
        </authorList>
    </citation>
    <scope>NUCLEOTIDE SEQUENCE</scope>
    <source>
        <strain evidence="9">NCAIM Y.01608</strain>
    </source>
</reference>
<reference evidence="9" key="1">
    <citation type="journal article" date="2021" name="Open Biol.">
        <title>Shared evolutionary footprints suggest mitochondrial oxidative damage underlies multiple complex I losses in fungi.</title>
        <authorList>
            <person name="Schikora-Tamarit M.A."/>
            <person name="Marcet-Houben M."/>
            <person name="Nosek J."/>
            <person name="Gabaldon T."/>
        </authorList>
    </citation>
    <scope>NUCLEOTIDE SEQUENCE</scope>
    <source>
        <strain evidence="9">NCAIM Y.01608</strain>
    </source>
</reference>
<dbReference type="Pfam" id="PF00432">
    <property type="entry name" value="Prenyltrans"/>
    <property type="match status" value="1"/>
</dbReference>
<dbReference type="Proteomes" id="UP000788993">
    <property type="component" value="Unassembled WGS sequence"/>
</dbReference>
<comment type="caution">
    <text evidence="9">The sequence shown here is derived from an EMBL/GenBank/DDBJ whole genome shotgun (WGS) entry which is preliminary data.</text>
</comment>
<dbReference type="GO" id="GO:0005953">
    <property type="term" value="C:CAAX-protein geranylgeranyltransferase complex"/>
    <property type="evidence" value="ECO:0007669"/>
    <property type="project" value="TreeGrafter"/>
</dbReference>
<evidence type="ECO:0000256" key="7">
    <source>
        <dbReference type="ARBA" id="ARBA00022833"/>
    </source>
</evidence>
<dbReference type="SUPFAM" id="SSF48239">
    <property type="entry name" value="Terpenoid cyclases/Protein prenyltransferases"/>
    <property type="match status" value="1"/>
</dbReference>
<keyword evidence="5" id="KW-0479">Metal-binding</keyword>
<evidence type="ECO:0000256" key="1">
    <source>
        <dbReference type="ARBA" id="ARBA00001947"/>
    </source>
</evidence>
<evidence type="ECO:0000256" key="5">
    <source>
        <dbReference type="ARBA" id="ARBA00022723"/>
    </source>
</evidence>
<evidence type="ECO:0000313" key="10">
    <source>
        <dbReference type="Proteomes" id="UP000788993"/>
    </source>
</evidence>
<proteinExistence type="inferred from homology"/>
<evidence type="ECO:0000256" key="2">
    <source>
        <dbReference type="ARBA" id="ARBA00010497"/>
    </source>
</evidence>
<organism evidence="9 10">
    <name type="scientific">Ogataea polymorpha</name>
    <dbReference type="NCBI Taxonomy" id="460523"/>
    <lineage>
        <taxon>Eukaryota</taxon>
        <taxon>Fungi</taxon>
        <taxon>Dikarya</taxon>
        <taxon>Ascomycota</taxon>
        <taxon>Saccharomycotina</taxon>
        <taxon>Pichiomycetes</taxon>
        <taxon>Pichiales</taxon>
        <taxon>Pichiaceae</taxon>
        <taxon>Ogataea</taxon>
    </lineage>
</organism>
<evidence type="ECO:0000256" key="4">
    <source>
        <dbReference type="ARBA" id="ARBA00022679"/>
    </source>
</evidence>
<comment type="cofactor">
    <cofactor evidence="1">
        <name>Zn(2+)</name>
        <dbReference type="ChEBI" id="CHEBI:29105"/>
    </cofactor>
</comment>
<keyword evidence="10" id="KW-1185">Reference proteome</keyword>